<keyword evidence="2" id="KW-0503">Monooxygenase</keyword>
<evidence type="ECO:0000313" key="5">
    <source>
        <dbReference type="Proteomes" id="UP001571476"/>
    </source>
</evidence>
<dbReference type="PRINTS" id="PR00359">
    <property type="entry name" value="BP450"/>
</dbReference>
<dbReference type="Proteomes" id="UP001571476">
    <property type="component" value="Unassembled WGS sequence"/>
</dbReference>
<accession>A0ABV4SNA0</accession>
<dbReference type="PANTHER" id="PTHR46696">
    <property type="entry name" value="P450, PUTATIVE (EUROFUNG)-RELATED"/>
    <property type="match status" value="1"/>
</dbReference>
<evidence type="ECO:0000256" key="2">
    <source>
        <dbReference type="RuleBase" id="RU000461"/>
    </source>
</evidence>
<comment type="caution">
    <text evidence="4">The sequence shown here is derived from an EMBL/GenBank/DDBJ whole genome shotgun (WGS) entry which is preliminary data.</text>
</comment>
<keyword evidence="2" id="KW-0479">Metal-binding</keyword>
<dbReference type="SUPFAM" id="SSF48264">
    <property type="entry name" value="Cytochrome P450"/>
    <property type="match status" value="1"/>
</dbReference>
<evidence type="ECO:0000256" key="3">
    <source>
        <dbReference type="SAM" id="MobiDB-lite"/>
    </source>
</evidence>
<dbReference type="Pfam" id="PF00067">
    <property type="entry name" value="p450"/>
    <property type="match status" value="1"/>
</dbReference>
<dbReference type="InterPro" id="IPR002397">
    <property type="entry name" value="Cyt_P450_B"/>
</dbReference>
<organism evidence="4 5">
    <name type="scientific">Streptomyces aureus</name>
    <dbReference type="NCBI Taxonomy" id="193461"/>
    <lineage>
        <taxon>Bacteria</taxon>
        <taxon>Bacillati</taxon>
        <taxon>Actinomycetota</taxon>
        <taxon>Actinomycetes</taxon>
        <taxon>Kitasatosporales</taxon>
        <taxon>Streptomycetaceae</taxon>
        <taxon>Streptomyces</taxon>
    </lineage>
</organism>
<dbReference type="PRINTS" id="PR00385">
    <property type="entry name" value="P450"/>
</dbReference>
<keyword evidence="2" id="KW-0408">Iron</keyword>
<keyword evidence="2" id="KW-0349">Heme</keyword>
<evidence type="ECO:0000256" key="1">
    <source>
        <dbReference type="ARBA" id="ARBA00010617"/>
    </source>
</evidence>
<evidence type="ECO:0000313" key="4">
    <source>
        <dbReference type="EMBL" id="MFA3839089.1"/>
    </source>
</evidence>
<sequence length="401" mass="43390">MEKPTQPPTLNDLAPEGHDMAANPYPVYAALRDKGPVHRVLVPESGEAWLVVTRDAARAALTDPRLRNDIRHSSSWHDDGGHAIGRNMLQTDPPQHTRLRHLVAGHFTPGRITALRPRIEAIATDVLAELPHHGTVDLVSAYALPLPVTVICDLLGIPASDRAAFHAWSNALVMPENPEHATSAATELTAYLAELIEHKRRTPDSALLSILATVDTATGHAPPTREELLGMAFLLLVAGHETTVNLISGTLHALLTHPDQLDLLRAEPELTGAAIEESLRYNSPVHASAFRFAAEPLDIAGTHIPAGDAVLISLAAASRDPLHFPDPDRFDIRRAPNSHLGFGHGLHHCLGARLARAEATIALRQLLHDRPTLAFATDPATLTWRTSTLLRGLTELPLRVG</sequence>
<keyword evidence="2" id="KW-0560">Oxidoreductase</keyword>
<dbReference type="RefSeq" id="WP_372564005.1">
    <property type="nucleotide sequence ID" value="NZ_JBGOSP010000011.1"/>
</dbReference>
<feature type="compositionally biased region" description="Basic and acidic residues" evidence="3">
    <location>
        <begin position="72"/>
        <end position="81"/>
    </location>
</feature>
<dbReference type="InterPro" id="IPR001128">
    <property type="entry name" value="Cyt_P450"/>
</dbReference>
<protein>
    <submittedName>
        <fullName evidence="4">Cytochrome P450</fullName>
    </submittedName>
</protein>
<dbReference type="EMBL" id="JBGOSP010000011">
    <property type="protein sequence ID" value="MFA3839089.1"/>
    <property type="molecule type" value="Genomic_DNA"/>
</dbReference>
<reference evidence="4 5" key="1">
    <citation type="submission" date="2024-08" db="EMBL/GenBank/DDBJ databases">
        <title>Genome sequence of Streptomyces aureus CACIA-1.46HGO.</title>
        <authorList>
            <person name="Evangelista-Martinez Z."/>
        </authorList>
    </citation>
    <scope>NUCLEOTIDE SEQUENCE [LARGE SCALE GENOMIC DNA]</scope>
    <source>
        <strain evidence="4 5">CACIA-1.46HGO</strain>
    </source>
</reference>
<comment type="similarity">
    <text evidence="1 2">Belongs to the cytochrome P450 family.</text>
</comment>
<dbReference type="InterPro" id="IPR017972">
    <property type="entry name" value="Cyt_P450_CS"/>
</dbReference>
<keyword evidence="5" id="KW-1185">Reference proteome</keyword>
<feature type="region of interest" description="Disordered" evidence="3">
    <location>
        <begin position="72"/>
        <end position="92"/>
    </location>
</feature>
<dbReference type="Gene3D" id="1.10.630.10">
    <property type="entry name" value="Cytochrome P450"/>
    <property type="match status" value="1"/>
</dbReference>
<dbReference type="PANTHER" id="PTHR46696:SF1">
    <property type="entry name" value="CYTOCHROME P450 YJIB-RELATED"/>
    <property type="match status" value="1"/>
</dbReference>
<proteinExistence type="inferred from homology"/>
<gene>
    <name evidence="4" type="ORF">ACEG43_23425</name>
</gene>
<dbReference type="CDD" id="cd11029">
    <property type="entry name" value="CYP107-like"/>
    <property type="match status" value="1"/>
</dbReference>
<name>A0ABV4SNA0_9ACTN</name>
<dbReference type="InterPro" id="IPR036396">
    <property type="entry name" value="Cyt_P450_sf"/>
</dbReference>
<dbReference type="PROSITE" id="PS00086">
    <property type="entry name" value="CYTOCHROME_P450"/>
    <property type="match status" value="1"/>
</dbReference>